<dbReference type="EC" id="2.7.1.15" evidence="9"/>
<dbReference type="AlphaFoldDB" id="A0A369TZ84"/>
<name>A0A369TZ84_9RHOB</name>
<evidence type="ECO:0000313" key="11">
    <source>
        <dbReference type="EMBL" id="RDD68286.1"/>
    </source>
</evidence>
<feature type="binding site" evidence="9">
    <location>
        <position position="233"/>
    </location>
    <ligand>
        <name>K(+)</name>
        <dbReference type="ChEBI" id="CHEBI:29103"/>
    </ligand>
</feature>
<dbReference type="InterPro" id="IPR029056">
    <property type="entry name" value="Ribokinase-like"/>
</dbReference>
<feature type="active site" description="Proton acceptor" evidence="9">
    <location>
        <position position="239"/>
    </location>
</feature>
<keyword evidence="1 9" id="KW-0808">Transferase</keyword>
<keyword evidence="9" id="KW-0963">Cytoplasm</keyword>
<dbReference type="CDD" id="cd01174">
    <property type="entry name" value="ribokinase"/>
    <property type="match status" value="1"/>
</dbReference>
<dbReference type="InterPro" id="IPR011611">
    <property type="entry name" value="PfkB_dom"/>
</dbReference>
<comment type="caution">
    <text evidence="11">The sequence shown here is derived from an EMBL/GenBank/DDBJ whole genome shotgun (WGS) entry which is preliminary data.</text>
</comment>
<dbReference type="RefSeq" id="WP_114509266.1">
    <property type="nucleotide sequence ID" value="NZ_QPMK01000001.1"/>
</dbReference>
<feature type="domain" description="Carbohydrate kinase PfkB" evidence="10">
    <location>
        <begin position="6"/>
        <end position="280"/>
    </location>
</feature>
<evidence type="ECO:0000256" key="9">
    <source>
        <dbReference type="HAMAP-Rule" id="MF_01987"/>
    </source>
</evidence>
<dbReference type="PANTHER" id="PTHR10584">
    <property type="entry name" value="SUGAR KINASE"/>
    <property type="match status" value="1"/>
</dbReference>
<dbReference type="Gene3D" id="3.40.1190.20">
    <property type="match status" value="1"/>
</dbReference>
<reference evidence="11 12" key="1">
    <citation type="submission" date="2018-07" db="EMBL/GenBank/DDBJ databases">
        <title>Thalassococcus profundi sp. nov., a marine bacterium isolated from deep seawater of Okinawa Trough.</title>
        <authorList>
            <person name="Yu M."/>
        </authorList>
    </citation>
    <scope>NUCLEOTIDE SEQUENCE [LARGE SCALE GENOMIC DNA]</scope>
    <source>
        <strain evidence="11 12">WRAS1</strain>
    </source>
</reference>
<dbReference type="GO" id="GO:0004747">
    <property type="term" value="F:ribokinase activity"/>
    <property type="evidence" value="ECO:0007669"/>
    <property type="project" value="UniProtKB-UniRule"/>
</dbReference>
<feature type="binding site" evidence="9">
    <location>
        <position position="263"/>
    </location>
    <ligand>
        <name>ATP</name>
        <dbReference type="ChEBI" id="CHEBI:30616"/>
    </ligand>
</feature>
<comment type="pathway">
    <text evidence="9">Carbohydrate metabolism; D-ribose degradation; D-ribose 5-phosphate from beta-D-ribopyranose: step 2/2.</text>
</comment>
<evidence type="ECO:0000256" key="8">
    <source>
        <dbReference type="ARBA" id="ARBA00023277"/>
    </source>
</evidence>
<dbReference type="InterPro" id="IPR002139">
    <property type="entry name" value="Ribo/fructo_kinase"/>
</dbReference>
<comment type="activity regulation">
    <text evidence="9">Activated by a monovalent cation that binds near, but not in, the active site. The most likely occupant of the site in vivo is potassium. Ion binding induces a conformational change that may alter substrate affinity.</text>
</comment>
<feature type="binding site" evidence="9">
    <location>
        <position position="235"/>
    </location>
    <ligand>
        <name>K(+)</name>
        <dbReference type="ChEBI" id="CHEBI:29103"/>
    </ligand>
</feature>
<keyword evidence="3 9" id="KW-0547">Nucleotide-binding</keyword>
<proteinExistence type="inferred from homology"/>
<keyword evidence="4 9" id="KW-0418">Kinase</keyword>
<dbReference type="SUPFAM" id="SSF53613">
    <property type="entry name" value="Ribokinase-like"/>
    <property type="match status" value="1"/>
</dbReference>
<organism evidence="11 12">
    <name type="scientific">Thalassococcus profundi</name>
    <dbReference type="NCBI Taxonomy" id="2282382"/>
    <lineage>
        <taxon>Bacteria</taxon>
        <taxon>Pseudomonadati</taxon>
        <taxon>Pseudomonadota</taxon>
        <taxon>Alphaproteobacteria</taxon>
        <taxon>Rhodobacterales</taxon>
        <taxon>Roseobacteraceae</taxon>
        <taxon>Thalassococcus</taxon>
    </lineage>
</organism>
<feature type="binding site" evidence="9">
    <location>
        <position position="239"/>
    </location>
    <ligand>
        <name>substrate</name>
    </ligand>
</feature>
<feature type="binding site" evidence="9">
    <location>
        <position position="272"/>
    </location>
    <ligand>
        <name>K(+)</name>
        <dbReference type="ChEBI" id="CHEBI:29103"/>
    </ligand>
</feature>
<dbReference type="PRINTS" id="PR00990">
    <property type="entry name" value="RIBOKINASE"/>
</dbReference>
<comment type="similarity">
    <text evidence="9">Belongs to the carbohydrate kinase PfkB family. Ribokinase subfamily.</text>
</comment>
<keyword evidence="2 9" id="KW-0479">Metal-binding</keyword>
<evidence type="ECO:0000259" key="10">
    <source>
        <dbReference type="Pfam" id="PF00294"/>
    </source>
</evidence>
<feature type="binding site" evidence="9">
    <location>
        <begin position="238"/>
        <end position="239"/>
    </location>
    <ligand>
        <name>ATP</name>
        <dbReference type="ChEBI" id="CHEBI:30616"/>
    </ligand>
</feature>
<keyword evidence="8 9" id="KW-0119">Carbohydrate metabolism</keyword>
<dbReference type="UniPathway" id="UPA00916">
    <property type="reaction ID" value="UER00889"/>
</dbReference>
<evidence type="ECO:0000256" key="3">
    <source>
        <dbReference type="ARBA" id="ARBA00022741"/>
    </source>
</evidence>
<keyword evidence="12" id="KW-1185">Reference proteome</keyword>
<evidence type="ECO:0000256" key="1">
    <source>
        <dbReference type="ARBA" id="ARBA00022679"/>
    </source>
</evidence>
<protein>
    <recommendedName>
        <fullName evidence="9">Ribokinase</fullName>
        <shortName evidence="9">RK</shortName>
        <ecNumber evidence="9">2.7.1.15</ecNumber>
    </recommendedName>
</protein>
<comment type="subunit">
    <text evidence="9">Homodimer.</text>
</comment>
<feature type="binding site" evidence="9">
    <location>
        <begin position="38"/>
        <end position="42"/>
    </location>
    <ligand>
        <name>substrate</name>
    </ligand>
</feature>
<dbReference type="EMBL" id="QPMK01000001">
    <property type="protein sequence ID" value="RDD68286.1"/>
    <property type="molecule type" value="Genomic_DNA"/>
</dbReference>
<comment type="subcellular location">
    <subcellularLocation>
        <location evidence="9">Cytoplasm</location>
    </subcellularLocation>
</comment>
<evidence type="ECO:0000256" key="4">
    <source>
        <dbReference type="ARBA" id="ARBA00022777"/>
    </source>
</evidence>
<dbReference type="PANTHER" id="PTHR10584:SF166">
    <property type="entry name" value="RIBOKINASE"/>
    <property type="match status" value="1"/>
</dbReference>
<feature type="binding site" evidence="9">
    <location>
        <position position="274"/>
    </location>
    <ligand>
        <name>K(+)</name>
        <dbReference type="ChEBI" id="CHEBI:29103"/>
    </ligand>
</feature>
<gene>
    <name evidence="9" type="primary">rbsK</name>
    <name evidence="11" type="ORF">DU478_02105</name>
</gene>
<evidence type="ECO:0000256" key="5">
    <source>
        <dbReference type="ARBA" id="ARBA00022840"/>
    </source>
</evidence>
<feature type="binding site" evidence="9">
    <location>
        <position position="136"/>
    </location>
    <ligand>
        <name>substrate</name>
    </ligand>
</feature>
<keyword evidence="5 9" id="KW-0067">ATP-binding</keyword>
<keyword evidence="6 9" id="KW-0460">Magnesium</keyword>
<feature type="binding site" evidence="9">
    <location>
        <position position="179"/>
    </location>
    <ligand>
        <name>ATP</name>
        <dbReference type="ChEBI" id="CHEBI:30616"/>
    </ligand>
</feature>
<comment type="cofactor">
    <cofactor evidence="9">
        <name>Mg(2+)</name>
        <dbReference type="ChEBI" id="CHEBI:18420"/>
    </cofactor>
    <text evidence="9">Requires a divalent cation, most likely magnesium in vivo, as an electrophilic catalyst to aid phosphoryl group transfer. It is the chelate of the metal and the nucleotide that is the actual substrate.</text>
</comment>
<dbReference type="GO" id="GO:0005737">
    <property type="term" value="C:cytoplasm"/>
    <property type="evidence" value="ECO:0007669"/>
    <property type="project" value="UniProtKB-SubCell"/>
</dbReference>
<dbReference type="GO" id="GO:0019303">
    <property type="term" value="P:D-ribose catabolic process"/>
    <property type="evidence" value="ECO:0007669"/>
    <property type="project" value="UniProtKB-UniRule"/>
</dbReference>
<feature type="binding site" evidence="9">
    <location>
        <position position="269"/>
    </location>
    <ligand>
        <name>K(+)</name>
        <dbReference type="ChEBI" id="CHEBI:29103"/>
    </ligand>
</feature>
<dbReference type="Proteomes" id="UP000253977">
    <property type="component" value="Unassembled WGS sequence"/>
</dbReference>
<comment type="caution">
    <text evidence="9">Lacks conserved residue(s) required for the propagation of feature annotation.</text>
</comment>
<dbReference type="InterPro" id="IPR011877">
    <property type="entry name" value="Ribokinase"/>
</dbReference>
<dbReference type="Pfam" id="PF00294">
    <property type="entry name" value="PfkB"/>
    <property type="match status" value="1"/>
</dbReference>
<comment type="catalytic activity">
    <reaction evidence="9">
        <text>D-ribose + ATP = D-ribose 5-phosphate + ADP + H(+)</text>
        <dbReference type="Rhea" id="RHEA:13697"/>
        <dbReference type="ChEBI" id="CHEBI:15378"/>
        <dbReference type="ChEBI" id="CHEBI:30616"/>
        <dbReference type="ChEBI" id="CHEBI:47013"/>
        <dbReference type="ChEBI" id="CHEBI:78346"/>
        <dbReference type="ChEBI" id="CHEBI:456216"/>
        <dbReference type="EC" id="2.7.1.15"/>
    </reaction>
</comment>
<feature type="binding site" evidence="9">
    <location>
        <begin position="205"/>
        <end position="210"/>
    </location>
    <ligand>
        <name>ATP</name>
        <dbReference type="ChEBI" id="CHEBI:30616"/>
    </ligand>
</feature>
<dbReference type="OrthoDB" id="9775849at2"/>
<accession>A0A369TZ84</accession>
<evidence type="ECO:0000256" key="7">
    <source>
        <dbReference type="ARBA" id="ARBA00022958"/>
    </source>
</evidence>
<feature type="binding site" evidence="9">
    <location>
        <begin position="10"/>
        <end position="12"/>
    </location>
    <ligand>
        <name>substrate</name>
    </ligand>
</feature>
<dbReference type="HAMAP" id="MF_01987">
    <property type="entry name" value="Ribokinase"/>
    <property type="match status" value="1"/>
</dbReference>
<sequence>MTIFNLGSINADLVYRVPHLPGAGETLAATSMSRGLGGKGANMSVAAARAGAHVVHIGAVGEDGQWASNRLLEYGVDTRHIAVAAEATGHAIIAVDDAGENTILLHPGANWALSETEIDLALELSTARDTFLFQNETNAQRAGAGMASARGLRIAYAAAPFGAEAVAEVLPLLDLLVLNAVEAAQLETATGLPPDALPVRDVVITLGADGCRWINTDTGHAQDIPALPVTPVDTTGAGDTFTGFLVAGLDRGMPMAQALAQANRAAAIMTTRHGTADVIPDLKDVQDSRF</sequence>
<comment type="function">
    <text evidence="9">Catalyzes the phosphorylation of ribose at O-5 in a reaction requiring ATP and magnesium. The resulting D-ribose-5-phosphate can then be used either for sythesis of nucleotides, histidine, and tryptophan, or as a component of the pentose phosphate pathway.</text>
</comment>
<evidence type="ECO:0000313" key="12">
    <source>
        <dbReference type="Proteomes" id="UP000253977"/>
    </source>
</evidence>
<evidence type="ECO:0000256" key="6">
    <source>
        <dbReference type="ARBA" id="ARBA00022842"/>
    </source>
</evidence>
<dbReference type="GO" id="GO:0046872">
    <property type="term" value="F:metal ion binding"/>
    <property type="evidence" value="ECO:0007669"/>
    <property type="project" value="UniProtKB-KW"/>
</dbReference>
<keyword evidence="7 9" id="KW-0630">Potassium</keyword>
<dbReference type="GO" id="GO:0005524">
    <property type="term" value="F:ATP binding"/>
    <property type="evidence" value="ECO:0007669"/>
    <property type="project" value="UniProtKB-UniRule"/>
</dbReference>
<evidence type="ECO:0000256" key="2">
    <source>
        <dbReference type="ARBA" id="ARBA00022723"/>
    </source>
</evidence>